<dbReference type="InterPro" id="IPR011032">
    <property type="entry name" value="GroES-like_sf"/>
</dbReference>
<reference evidence="2 3" key="1">
    <citation type="submission" date="2018-03" db="EMBL/GenBank/DDBJ databases">
        <title>Genomic Encyclopedia of Archaeal and Bacterial Type Strains, Phase II (KMG-II): from individual species to whole genera.</title>
        <authorList>
            <person name="Goeker M."/>
        </authorList>
    </citation>
    <scope>NUCLEOTIDE SEQUENCE [LARGE SCALE GENOMIC DNA]</scope>
    <source>
        <strain evidence="2 3">DSM 44720</strain>
    </source>
</reference>
<accession>A0A2T0SQA8</accession>
<dbReference type="InterPro" id="IPR036291">
    <property type="entry name" value="NAD(P)-bd_dom_sf"/>
</dbReference>
<dbReference type="PANTHER" id="PTHR44013">
    <property type="entry name" value="ZINC-TYPE ALCOHOL DEHYDROGENASE-LIKE PROTEIN C16A3.02C"/>
    <property type="match status" value="1"/>
</dbReference>
<organism evidence="2 3">
    <name type="scientific">Umezawaea tangerina</name>
    <dbReference type="NCBI Taxonomy" id="84725"/>
    <lineage>
        <taxon>Bacteria</taxon>
        <taxon>Bacillati</taxon>
        <taxon>Actinomycetota</taxon>
        <taxon>Actinomycetes</taxon>
        <taxon>Pseudonocardiales</taxon>
        <taxon>Pseudonocardiaceae</taxon>
        <taxon>Umezawaea</taxon>
    </lineage>
</organism>
<dbReference type="Proteomes" id="UP000239494">
    <property type="component" value="Unassembled WGS sequence"/>
</dbReference>
<dbReference type="SUPFAM" id="SSF50129">
    <property type="entry name" value="GroES-like"/>
    <property type="match status" value="1"/>
</dbReference>
<dbReference type="SUPFAM" id="SSF51735">
    <property type="entry name" value="NAD(P)-binding Rossmann-fold domains"/>
    <property type="match status" value="1"/>
</dbReference>
<keyword evidence="3" id="KW-1185">Reference proteome</keyword>
<feature type="domain" description="Enoyl reductase (ER)" evidence="1">
    <location>
        <begin position="10"/>
        <end position="300"/>
    </location>
</feature>
<name>A0A2T0SQA8_9PSEU</name>
<evidence type="ECO:0000259" key="1">
    <source>
        <dbReference type="SMART" id="SM00829"/>
    </source>
</evidence>
<dbReference type="InterPro" id="IPR052733">
    <property type="entry name" value="Chloroplast_QOR"/>
</dbReference>
<proteinExistence type="predicted"/>
<dbReference type="Gene3D" id="3.40.50.720">
    <property type="entry name" value="NAD(P)-binding Rossmann-like Domain"/>
    <property type="match status" value="1"/>
</dbReference>
<gene>
    <name evidence="2" type="ORF">CLV43_11317</name>
</gene>
<dbReference type="AlphaFoldDB" id="A0A2T0SQA8"/>
<dbReference type="GO" id="GO:0016491">
    <property type="term" value="F:oxidoreductase activity"/>
    <property type="evidence" value="ECO:0007669"/>
    <property type="project" value="InterPro"/>
</dbReference>
<comment type="caution">
    <text evidence="2">The sequence shown here is derived from an EMBL/GenBank/DDBJ whole genome shotgun (WGS) entry which is preliminary data.</text>
</comment>
<evidence type="ECO:0000313" key="2">
    <source>
        <dbReference type="EMBL" id="PRY35590.1"/>
    </source>
</evidence>
<dbReference type="SMART" id="SM00829">
    <property type="entry name" value="PKS_ER"/>
    <property type="match status" value="1"/>
</dbReference>
<dbReference type="InterPro" id="IPR020843">
    <property type="entry name" value="ER"/>
</dbReference>
<dbReference type="Pfam" id="PF08240">
    <property type="entry name" value="ADH_N"/>
    <property type="match status" value="1"/>
</dbReference>
<dbReference type="InterPro" id="IPR013154">
    <property type="entry name" value="ADH-like_N"/>
</dbReference>
<evidence type="ECO:0000313" key="3">
    <source>
        <dbReference type="Proteomes" id="UP000239494"/>
    </source>
</evidence>
<dbReference type="OrthoDB" id="9801186at2"/>
<dbReference type="Gene3D" id="3.90.180.10">
    <property type="entry name" value="Medium-chain alcohol dehydrogenases, catalytic domain"/>
    <property type="match status" value="1"/>
</dbReference>
<dbReference type="Pfam" id="PF13602">
    <property type="entry name" value="ADH_zinc_N_2"/>
    <property type="match status" value="1"/>
</dbReference>
<sequence>MKAVRFHEFGGPEVLRVEEVDRPEAGPGQVLVRVAATTFSPVDATIRSGGLREVFPVALPFVPGLDVSGTVAALGEGVDGVAVGDAVVGFLPMTADGASAEYVVAPAEVLAAAPTSIPLADAAGLPSVGLTAWQSLVDHADLKAGQRVLVNGAGGAVGGYAVQIAKRAGAHVIATASPHSADLVRSYGADEVVDRSTTDVADAVTEPVDLVLHVAPADPSALFGLVRPGGLLLSTTAPVSDDPERGVRAANVYVRPDAGQLAHLVAEVDAGRLDVHIGHRLPLDAVASVHENPLAGKVVFLP</sequence>
<dbReference type="RefSeq" id="WP_106193093.1">
    <property type="nucleotide sequence ID" value="NZ_PVTF01000013.1"/>
</dbReference>
<protein>
    <submittedName>
        <fullName evidence="2">NADPH:quinone reductase-like Zn-dependent oxidoreductase</fullName>
    </submittedName>
</protein>
<dbReference type="CDD" id="cd05289">
    <property type="entry name" value="MDR_like_2"/>
    <property type="match status" value="1"/>
</dbReference>
<dbReference type="EMBL" id="PVTF01000013">
    <property type="protein sequence ID" value="PRY35590.1"/>
    <property type="molecule type" value="Genomic_DNA"/>
</dbReference>
<dbReference type="PANTHER" id="PTHR44013:SF1">
    <property type="entry name" value="ZINC-TYPE ALCOHOL DEHYDROGENASE-LIKE PROTEIN C16A3.02C"/>
    <property type="match status" value="1"/>
</dbReference>